<dbReference type="GO" id="GO:0009228">
    <property type="term" value="P:thiamine biosynthetic process"/>
    <property type="evidence" value="ECO:0007669"/>
    <property type="project" value="UniProtKB-KW"/>
</dbReference>
<evidence type="ECO:0000256" key="2">
    <source>
        <dbReference type="ARBA" id="ARBA00000565"/>
    </source>
</evidence>
<comment type="catalytic activity">
    <reaction evidence="1">
        <text>4-amino-5-hydroxymethyl-2-methylpyrimidine + ATP = 4-amino-2-methyl-5-(phosphooxymethyl)pyrimidine + ADP + H(+)</text>
        <dbReference type="Rhea" id="RHEA:23096"/>
        <dbReference type="ChEBI" id="CHEBI:15378"/>
        <dbReference type="ChEBI" id="CHEBI:16892"/>
        <dbReference type="ChEBI" id="CHEBI:30616"/>
        <dbReference type="ChEBI" id="CHEBI:58354"/>
        <dbReference type="ChEBI" id="CHEBI:456216"/>
        <dbReference type="EC" id="2.7.1.49"/>
    </reaction>
</comment>
<dbReference type="RefSeq" id="WP_035837199.1">
    <property type="nucleotide sequence ID" value="NZ_JACHBQ010000001.1"/>
</dbReference>
<dbReference type="Gene3D" id="3.40.1190.20">
    <property type="match status" value="1"/>
</dbReference>
<dbReference type="Proteomes" id="UP000561726">
    <property type="component" value="Unassembled WGS sequence"/>
</dbReference>
<dbReference type="GO" id="GO:0005829">
    <property type="term" value="C:cytosol"/>
    <property type="evidence" value="ECO:0007669"/>
    <property type="project" value="TreeGrafter"/>
</dbReference>
<dbReference type="Pfam" id="PF08543">
    <property type="entry name" value="Phos_pyr_kin"/>
    <property type="match status" value="1"/>
</dbReference>
<dbReference type="AlphaFoldDB" id="A0A7W9E2N0"/>
<dbReference type="PANTHER" id="PTHR20858:SF17">
    <property type="entry name" value="HYDROXYMETHYLPYRIMIDINE_PHOSPHOMETHYLPYRIMIDINE KINASE THI20-RELATED"/>
    <property type="match status" value="1"/>
</dbReference>
<keyword evidence="5" id="KW-0808">Transferase</keyword>
<comment type="pathway">
    <text evidence="4">Cofactor biosynthesis; thiamine diphosphate biosynthesis; 4-amino-2-methyl-5-diphosphomethylpyrimidine from 5-amino-1-(5-phospho-D-ribosyl)imidazole: step 3/3.</text>
</comment>
<evidence type="ECO:0000256" key="1">
    <source>
        <dbReference type="ARBA" id="ARBA00000151"/>
    </source>
</evidence>
<keyword evidence="6" id="KW-0547">Nucleotide-binding</keyword>
<name>A0A7W9E2N0_9MICO</name>
<evidence type="ECO:0000313" key="12">
    <source>
        <dbReference type="Proteomes" id="UP000561726"/>
    </source>
</evidence>
<evidence type="ECO:0000256" key="9">
    <source>
        <dbReference type="ARBA" id="ARBA00022977"/>
    </source>
</evidence>
<dbReference type="FunFam" id="3.40.1190.20:FF:000003">
    <property type="entry name" value="Phosphomethylpyrimidine kinase ThiD"/>
    <property type="match status" value="1"/>
</dbReference>
<dbReference type="EMBL" id="JACHBQ010000001">
    <property type="protein sequence ID" value="MBB5639459.1"/>
    <property type="molecule type" value="Genomic_DNA"/>
</dbReference>
<evidence type="ECO:0000256" key="8">
    <source>
        <dbReference type="ARBA" id="ARBA00022840"/>
    </source>
</evidence>
<comment type="catalytic activity">
    <reaction evidence="2">
        <text>4-amino-2-methyl-5-(phosphooxymethyl)pyrimidine + ATP = 4-amino-2-methyl-5-(diphosphooxymethyl)pyrimidine + ADP</text>
        <dbReference type="Rhea" id="RHEA:19893"/>
        <dbReference type="ChEBI" id="CHEBI:30616"/>
        <dbReference type="ChEBI" id="CHEBI:57841"/>
        <dbReference type="ChEBI" id="CHEBI:58354"/>
        <dbReference type="ChEBI" id="CHEBI:456216"/>
        <dbReference type="EC" id="2.7.4.7"/>
    </reaction>
</comment>
<dbReference type="InterPro" id="IPR004399">
    <property type="entry name" value="HMP/HMP-P_kinase_dom"/>
</dbReference>
<dbReference type="CDD" id="cd01169">
    <property type="entry name" value="HMPP_kinase"/>
    <property type="match status" value="1"/>
</dbReference>
<evidence type="ECO:0000259" key="10">
    <source>
        <dbReference type="Pfam" id="PF08543"/>
    </source>
</evidence>
<evidence type="ECO:0000256" key="3">
    <source>
        <dbReference type="ARBA" id="ARBA00003848"/>
    </source>
</evidence>
<evidence type="ECO:0000256" key="6">
    <source>
        <dbReference type="ARBA" id="ARBA00022741"/>
    </source>
</evidence>
<evidence type="ECO:0000256" key="4">
    <source>
        <dbReference type="ARBA" id="ARBA00004769"/>
    </source>
</evidence>
<gene>
    <name evidence="11" type="ORF">BJ997_000007</name>
</gene>
<comment type="function">
    <text evidence="3">Catalyzes the phosphorylation of hydroxymethylpyrimidine phosphate (HMP-P) to HMP-PP, and of HMP to HMP-P.</text>
</comment>
<dbReference type="GO" id="GO:0008972">
    <property type="term" value="F:phosphomethylpyrimidine kinase activity"/>
    <property type="evidence" value="ECO:0007669"/>
    <property type="project" value="UniProtKB-EC"/>
</dbReference>
<dbReference type="OrthoDB" id="34166at2"/>
<reference evidence="11 12" key="1">
    <citation type="submission" date="2020-08" db="EMBL/GenBank/DDBJ databases">
        <title>Sequencing the genomes of 1000 actinobacteria strains.</title>
        <authorList>
            <person name="Klenk H.-P."/>
        </authorList>
    </citation>
    <scope>NUCLEOTIDE SEQUENCE [LARGE SCALE GENOMIC DNA]</scope>
    <source>
        <strain evidence="11 12">DSM 21065</strain>
    </source>
</reference>
<proteinExistence type="predicted"/>
<evidence type="ECO:0000313" key="11">
    <source>
        <dbReference type="EMBL" id="MBB5639459.1"/>
    </source>
</evidence>
<dbReference type="GO" id="GO:0009229">
    <property type="term" value="P:thiamine diphosphate biosynthetic process"/>
    <property type="evidence" value="ECO:0007669"/>
    <property type="project" value="UniProtKB-UniPathway"/>
</dbReference>
<dbReference type="NCBIfam" id="TIGR00097">
    <property type="entry name" value="HMP-P_kinase"/>
    <property type="match status" value="1"/>
</dbReference>
<dbReference type="UniPathway" id="UPA00060">
    <property type="reaction ID" value="UER00138"/>
</dbReference>
<accession>A0A7W9E2N0</accession>
<dbReference type="InterPro" id="IPR013749">
    <property type="entry name" value="PM/HMP-P_kinase-1"/>
</dbReference>
<keyword evidence="8" id="KW-0067">ATP-binding</keyword>
<comment type="caution">
    <text evidence="11">The sequence shown here is derived from an EMBL/GenBank/DDBJ whole genome shotgun (WGS) entry which is preliminary data.</text>
</comment>
<keyword evidence="7 11" id="KW-0418">Kinase</keyword>
<feature type="domain" description="Pyridoxamine kinase/Phosphomethylpyrimidine kinase" evidence="10">
    <location>
        <begin position="14"/>
        <end position="267"/>
    </location>
</feature>
<evidence type="ECO:0000256" key="7">
    <source>
        <dbReference type="ARBA" id="ARBA00022777"/>
    </source>
</evidence>
<dbReference type="GO" id="GO:0005524">
    <property type="term" value="F:ATP binding"/>
    <property type="evidence" value="ECO:0007669"/>
    <property type="project" value="UniProtKB-KW"/>
</dbReference>
<protein>
    <submittedName>
        <fullName evidence="11">Hydroxymethylpyrimidine kinase/phosphomethylpyrimidine kinase</fullName>
    </submittedName>
</protein>
<organism evidence="11 12">
    <name type="scientific">Cryobacterium roopkundense</name>
    <dbReference type="NCBI Taxonomy" id="1001240"/>
    <lineage>
        <taxon>Bacteria</taxon>
        <taxon>Bacillati</taxon>
        <taxon>Actinomycetota</taxon>
        <taxon>Actinomycetes</taxon>
        <taxon>Micrococcales</taxon>
        <taxon>Microbacteriaceae</taxon>
        <taxon>Cryobacterium</taxon>
    </lineage>
</organism>
<keyword evidence="9" id="KW-0784">Thiamine biosynthesis</keyword>
<sequence length="281" mass="29191">MTRIPRVLSIAGTDPTGGAGIQADLKSVSANGGYGMAVVTALVAQNTRGVRSVHLPPVSFLREQLDAVSDDVVIDAVKIGMLSNQAVIDEVSGWLRRVRPPIVVLDPVMVATSGDRLLDEPAEAALRGLLSLAHLVTPNLPELAVLAERPEAPTWPEALAQALTVSAAHSVIVLVKGGHLAGDASPDALVDASGSLSGGRTVIEMSVDRVPTRNTHGTGCSLSSAIATQQVLLGDWEQALTVCKAWLTASLRHADELEVGRGNGPINHFATLWAAARPSGS</sequence>
<dbReference type="InterPro" id="IPR029056">
    <property type="entry name" value="Ribokinase-like"/>
</dbReference>
<dbReference type="SUPFAM" id="SSF53613">
    <property type="entry name" value="Ribokinase-like"/>
    <property type="match status" value="1"/>
</dbReference>
<dbReference type="PANTHER" id="PTHR20858">
    <property type="entry name" value="PHOSPHOMETHYLPYRIMIDINE KINASE"/>
    <property type="match status" value="1"/>
</dbReference>
<dbReference type="GO" id="GO:0008902">
    <property type="term" value="F:hydroxymethylpyrimidine kinase activity"/>
    <property type="evidence" value="ECO:0007669"/>
    <property type="project" value="UniProtKB-EC"/>
</dbReference>
<evidence type="ECO:0000256" key="5">
    <source>
        <dbReference type="ARBA" id="ARBA00022679"/>
    </source>
</evidence>